<dbReference type="Proteomes" id="UP000037326">
    <property type="component" value="Unassembled WGS sequence"/>
</dbReference>
<reference evidence="2" key="1">
    <citation type="submission" date="2015-07" db="EMBL/GenBank/DDBJ databases">
        <authorList>
            <consortium name="Consortium for Microbial Forensics and Genomics (microFORGE)"/>
            <person name="Knight B.M."/>
            <person name="Roberts D.P."/>
            <person name="Lin D."/>
            <person name="Hari K."/>
            <person name="Fletcher J."/>
            <person name="Melcher U."/>
            <person name="Blagden T."/>
            <person name="Winegar R.A."/>
        </authorList>
    </citation>
    <scope>NUCLEOTIDE SEQUENCE [LARGE SCALE GENOMIC DNA]</scope>
    <source>
        <strain evidence="2">DSM 23493</strain>
    </source>
</reference>
<accession>A0A0K9F5Z2</accession>
<organism evidence="1 2">
    <name type="scientific">Lysinibacillus xylanilyticus</name>
    <dbReference type="NCBI Taxonomy" id="582475"/>
    <lineage>
        <taxon>Bacteria</taxon>
        <taxon>Bacillati</taxon>
        <taxon>Bacillota</taxon>
        <taxon>Bacilli</taxon>
        <taxon>Bacillales</taxon>
        <taxon>Bacillaceae</taxon>
        <taxon>Lysinibacillus</taxon>
    </lineage>
</organism>
<evidence type="ECO:0000313" key="1">
    <source>
        <dbReference type="EMBL" id="KMY29593.1"/>
    </source>
</evidence>
<sequence length="259" mass="29681">MENEKWLVIGEDLRLKELATMLRSPSRTVFYKRTSVWNEELNKLVLEFQPNRIILPILPLKIEVEQLYGISQVKFYTGRLTMHWKQLLEKNETNCYLQQESFIWQNARLTAEGFIATFYGLEQKCIYGQNFTIAGFGRTAKMLASLLVKMGANVHIVARSVVQVSEAKAYGYKATNLDDRLWSINDGIFINTIPAKWITESFQDHVPAVLYDLASEPGCLDIDTEQLQTYVLLPSLPGKYFAHDAATILCKAIEEEENC</sequence>
<dbReference type="PATRIC" id="fig|582475.4.peg.3317"/>
<dbReference type="GeneID" id="96600713"/>
<dbReference type="RefSeq" id="WP_049668494.1">
    <property type="nucleotide sequence ID" value="NZ_CP158849.1"/>
</dbReference>
<dbReference type="EMBL" id="LFXJ01000010">
    <property type="protein sequence ID" value="KMY29593.1"/>
    <property type="molecule type" value="Genomic_DNA"/>
</dbReference>
<comment type="caution">
    <text evidence="1">The sequence shown here is derived from an EMBL/GenBank/DDBJ whole genome shotgun (WGS) entry which is preliminary data.</text>
</comment>
<dbReference type="InterPro" id="IPR036291">
    <property type="entry name" value="NAD(P)-bd_dom_sf"/>
</dbReference>
<name>A0A0K9F5Z2_9BACI</name>
<protein>
    <submittedName>
        <fullName evidence="1">Dipicolinate synthase</fullName>
    </submittedName>
</protein>
<dbReference type="OrthoDB" id="8840764at2"/>
<gene>
    <name evidence="1" type="ORF">ACZ11_21110</name>
</gene>
<dbReference type="AlphaFoldDB" id="A0A0K9F5Z2"/>
<proteinExistence type="predicted"/>
<evidence type="ECO:0000313" key="2">
    <source>
        <dbReference type="Proteomes" id="UP000037326"/>
    </source>
</evidence>
<dbReference type="Gene3D" id="3.40.50.720">
    <property type="entry name" value="NAD(P)-binding Rossmann-like Domain"/>
    <property type="match status" value="1"/>
</dbReference>
<dbReference type="SUPFAM" id="SSF51735">
    <property type="entry name" value="NAD(P)-binding Rossmann-fold domains"/>
    <property type="match status" value="1"/>
</dbReference>